<comment type="caution">
    <text evidence="3">The sequence shown here is derived from an EMBL/GenBank/DDBJ whole genome shotgun (WGS) entry which is preliminary data.</text>
</comment>
<proteinExistence type="predicted"/>
<name>A0A1R2C0D6_9CILI</name>
<dbReference type="EMBL" id="MPUH01000340">
    <property type="protein sequence ID" value="OMJ82450.1"/>
    <property type="molecule type" value="Genomic_DNA"/>
</dbReference>
<sequence length="254" mass="29626">MNWQNEVTNYIKVLQKEANGLSNLLAEISSSNAKSPNTSRLLNAITVLKEGVLNLLDKSTSMIKFDTESTTKLETLRNEYNKIMSNLKNLFTKISQSQLKIHYNYSTFASRNRSMSKQDMKTKHHKSKSSDRIKSVTPRKRVEFIDQQPVYNNDLKNKIDKLKEEIDKYIHKEYKKKISELEAENMQIRKKIEVAKEESNENMRSLEELKIRMSEVERRKSMRNVFSPSDMVSTKKQRFLIKSPSQTSEGFATS</sequence>
<feature type="compositionally biased region" description="Basic and acidic residues" evidence="2">
    <location>
        <begin position="128"/>
        <end position="137"/>
    </location>
</feature>
<dbReference type="Proteomes" id="UP000187209">
    <property type="component" value="Unassembled WGS sequence"/>
</dbReference>
<evidence type="ECO:0000313" key="3">
    <source>
        <dbReference type="EMBL" id="OMJ82450.1"/>
    </source>
</evidence>
<evidence type="ECO:0000256" key="1">
    <source>
        <dbReference type="SAM" id="Coils"/>
    </source>
</evidence>
<keyword evidence="4" id="KW-1185">Reference proteome</keyword>
<reference evidence="3 4" key="1">
    <citation type="submission" date="2016-11" db="EMBL/GenBank/DDBJ databases">
        <title>The macronuclear genome of Stentor coeruleus: a giant cell with tiny introns.</title>
        <authorList>
            <person name="Slabodnick M."/>
            <person name="Ruby J.G."/>
            <person name="Reiff S.B."/>
            <person name="Swart E.C."/>
            <person name="Gosai S."/>
            <person name="Prabakaran S."/>
            <person name="Witkowska E."/>
            <person name="Larue G.E."/>
            <person name="Fisher S."/>
            <person name="Freeman R.M."/>
            <person name="Gunawardena J."/>
            <person name="Chu W."/>
            <person name="Stover N.A."/>
            <person name="Gregory B.D."/>
            <person name="Nowacki M."/>
            <person name="Derisi J."/>
            <person name="Roy S.W."/>
            <person name="Marshall W.F."/>
            <person name="Sood P."/>
        </authorList>
    </citation>
    <scope>NUCLEOTIDE SEQUENCE [LARGE SCALE GENOMIC DNA]</scope>
    <source>
        <strain evidence="3">WM001</strain>
    </source>
</reference>
<gene>
    <name evidence="3" type="ORF">SteCoe_16859</name>
</gene>
<evidence type="ECO:0000256" key="2">
    <source>
        <dbReference type="SAM" id="MobiDB-lite"/>
    </source>
</evidence>
<keyword evidence="1" id="KW-0175">Coiled coil</keyword>
<feature type="region of interest" description="Disordered" evidence="2">
    <location>
        <begin position="112"/>
        <end position="137"/>
    </location>
</feature>
<organism evidence="3 4">
    <name type="scientific">Stentor coeruleus</name>
    <dbReference type="NCBI Taxonomy" id="5963"/>
    <lineage>
        <taxon>Eukaryota</taxon>
        <taxon>Sar</taxon>
        <taxon>Alveolata</taxon>
        <taxon>Ciliophora</taxon>
        <taxon>Postciliodesmatophora</taxon>
        <taxon>Heterotrichea</taxon>
        <taxon>Heterotrichida</taxon>
        <taxon>Stentoridae</taxon>
        <taxon>Stentor</taxon>
    </lineage>
</organism>
<accession>A0A1R2C0D6</accession>
<feature type="coiled-coil region" evidence="1">
    <location>
        <begin position="152"/>
        <end position="219"/>
    </location>
</feature>
<dbReference type="AlphaFoldDB" id="A0A1R2C0D6"/>
<evidence type="ECO:0000313" key="4">
    <source>
        <dbReference type="Proteomes" id="UP000187209"/>
    </source>
</evidence>
<protein>
    <submittedName>
        <fullName evidence="3">Uncharacterized protein</fullName>
    </submittedName>
</protein>